<dbReference type="InterPro" id="IPR008979">
    <property type="entry name" value="Galactose-bd-like_sf"/>
</dbReference>
<keyword evidence="2" id="KW-1185">Reference proteome</keyword>
<dbReference type="Gene3D" id="2.60.120.260">
    <property type="entry name" value="Galactose-binding domain-like"/>
    <property type="match status" value="1"/>
</dbReference>
<keyword evidence="1" id="KW-0378">Hydrolase</keyword>
<dbReference type="OMA" id="TWAWIVE"/>
<dbReference type="OrthoDB" id="1657402at2759"/>
<organism evidence="1 2">
    <name type="scientific">Corchorus capsularis</name>
    <name type="common">Jute</name>
    <dbReference type="NCBI Taxonomy" id="210143"/>
    <lineage>
        <taxon>Eukaryota</taxon>
        <taxon>Viridiplantae</taxon>
        <taxon>Streptophyta</taxon>
        <taxon>Embryophyta</taxon>
        <taxon>Tracheophyta</taxon>
        <taxon>Spermatophyta</taxon>
        <taxon>Magnoliopsida</taxon>
        <taxon>eudicotyledons</taxon>
        <taxon>Gunneridae</taxon>
        <taxon>Pentapetalae</taxon>
        <taxon>rosids</taxon>
        <taxon>malvids</taxon>
        <taxon>Malvales</taxon>
        <taxon>Malvaceae</taxon>
        <taxon>Grewioideae</taxon>
        <taxon>Apeibeae</taxon>
        <taxon>Corchorus</taxon>
    </lineage>
</organism>
<dbReference type="Gramene" id="OMP02014">
    <property type="protein sequence ID" value="OMP02014"/>
    <property type="gene ID" value="CCACVL1_02941"/>
</dbReference>
<gene>
    <name evidence="1" type="ORF">CCACVL1_02941</name>
</gene>
<dbReference type="Proteomes" id="UP000188268">
    <property type="component" value="Unassembled WGS sequence"/>
</dbReference>
<reference evidence="1 2" key="1">
    <citation type="submission" date="2013-09" db="EMBL/GenBank/DDBJ databases">
        <title>Corchorus capsularis genome sequencing.</title>
        <authorList>
            <person name="Alam M."/>
            <person name="Haque M.S."/>
            <person name="Islam M.S."/>
            <person name="Emdad E.M."/>
            <person name="Islam M.M."/>
            <person name="Ahmed B."/>
            <person name="Halim A."/>
            <person name="Hossen Q.M.M."/>
            <person name="Hossain M.Z."/>
            <person name="Ahmed R."/>
            <person name="Khan M.M."/>
            <person name="Islam R."/>
            <person name="Rashid M.M."/>
            <person name="Khan S.A."/>
            <person name="Rahman M.S."/>
            <person name="Alam M."/>
        </authorList>
    </citation>
    <scope>NUCLEOTIDE SEQUENCE [LARGE SCALE GENOMIC DNA]</scope>
    <source>
        <strain evidence="2">cv. CVL-1</strain>
        <tissue evidence="1">Whole seedling</tissue>
    </source>
</reference>
<name>A0A1R3K4M8_COCAP</name>
<proteinExistence type="predicted"/>
<dbReference type="AlphaFoldDB" id="A0A1R3K4M8"/>
<comment type="caution">
    <text evidence="1">The sequence shown here is derived from an EMBL/GenBank/DDBJ whole genome shotgun (WGS) entry which is preliminary data.</text>
</comment>
<protein>
    <submittedName>
        <fullName evidence="1">Glycoside hydrolase, family 35</fullName>
    </submittedName>
</protein>
<dbReference type="GO" id="GO:0004553">
    <property type="term" value="F:hydrolase activity, hydrolyzing O-glycosyl compounds"/>
    <property type="evidence" value="ECO:0007669"/>
    <property type="project" value="InterPro"/>
</dbReference>
<evidence type="ECO:0000313" key="2">
    <source>
        <dbReference type="Proteomes" id="UP000188268"/>
    </source>
</evidence>
<dbReference type="SUPFAM" id="SSF49785">
    <property type="entry name" value="Galactose-binding domain-like"/>
    <property type="match status" value="1"/>
</dbReference>
<dbReference type="EMBL" id="AWWV01006317">
    <property type="protein sequence ID" value="OMP02014.1"/>
    <property type="molecule type" value="Genomic_DNA"/>
</dbReference>
<sequence length="184" mass="20462">MDLQQDGHYFVPAWSVTVLGGCNKEIYNTAKVKTQTSIMEMKQADNEDYNAPSQLSWMWTFEPMKDTLQGRGQFSAARLLEQKRATSDASDYLWYMTSFDNKIGSSWNNLTLYANTTGEVVLHAYVNGKLIGFEQGNQRFERPVSLVPGRNNITLLSATVGLANYGAFFDTYSNGVTGPVGVDG</sequence>
<dbReference type="InterPro" id="IPR001944">
    <property type="entry name" value="Glycoside_Hdrlase_35"/>
</dbReference>
<evidence type="ECO:0000313" key="1">
    <source>
        <dbReference type="EMBL" id="OMP02014.1"/>
    </source>
</evidence>
<dbReference type="PANTHER" id="PTHR23421">
    <property type="entry name" value="BETA-GALACTOSIDASE RELATED"/>
    <property type="match status" value="1"/>
</dbReference>
<dbReference type="GO" id="GO:0005975">
    <property type="term" value="P:carbohydrate metabolic process"/>
    <property type="evidence" value="ECO:0007669"/>
    <property type="project" value="InterPro"/>
</dbReference>
<accession>A0A1R3K4M8</accession>
<dbReference type="STRING" id="210143.A0A1R3K4M8"/>